<evidence type="ECO:0000256" key="2">
    <source>
        <dbReference type="ARBA" id="ARBA00006427"/>
    </source>
</evidence>
<accession>A0A835YVI7</accession>
<name>A0A835YVI7_9STRA</name>
<dbReference type="Pfam" id="PF12333">
    <property type="entry name" value="Ipi1_N"/>
    <property type="match status" value="1"/>
</dbReference>
<comment type="similarity">
    <text evidence="2">Belongs to the IPI1/TEX10 family.</text>
</comment>
<evidence type="ECO:0000256" key="4">
    <source>
        <dbReference type="SAM" id="MobiDB-lite"/>
    </source>
</evidence>
<feature type="domain" description="Pre-rRNA-processing protein Ipi1 N-terminal" evidence="5">
    <location>
        <begin position="145"/>
        <end position="205"/>
    </location>
</feature>
<dbReference type="GO" id="GO:0005634">
    <property type="term" value="C:nucleus"/>
    <property type="evidence" value="ECO:0007669"/>
    <property type="project" value="UniProtKB-SubCell"/>
</dbReference>
<evidence type="ECO:0000256" key="3">
    <source>
        <dbReference type="ARBA" id="ARBA00023242"/>
    </source>
</evidence>
<dbReference type="InterPro" id="IPR024679">
    <property type="entry name" value="Ipi1_N"/>
</dbReference>
<evidence type="ECO:0000259" key="5">
    <source>
        <dbReference type="Pfam" id="PF12333"/>
    </source>
</evidence>
<dbReference type="AlphaFoldDB" id="A0A835YVI7"/>
<protein>
    <recommendedName>
        <fullName evidence="5">Pre-rRNA-processing protein Ipi1 N-terminal domain-containing protein</fullName>
    </recommendedName>
</protein>
<keyword evidence="3" id="KW-0539">Nucleus</keyword>
<evidence type="ECO:0000313" key="7">
    <source>
        <dbReference type="Proteomes" id="UP000664859"/>
    </source>
</evidence>
<organism evidence="6 7">
    <name type="scientific">Tribonema minus</name>
    <dbReference type="NCBI Taxonomy" id="303371"/>
    <lineage>
        <taxon>Eukaryota</taxon>
        <taxon>Sar</taxon>
        <taxon>Stramenopiles</taxon>
        <taxon>Ochrophyta</taxon>
        <taxon>PX clade</taxon>
        <taxon>Xanthophyceae</taxon>
        <taxon>Tribonematales</taxon>
        <taxon>Tribonemataceae</taxon>
        <taxon>Tribonema</taxon>
    </lineage>
</organism>
<reference evidence="6" key="1">
    <citation type="submission" date="2021-02" db="EMBL/GenBank/DDBJ databases">
        <title>First Annotated Genome of the Yellow-green Alga Tribonema minus.</title>
        <authorList>
            <person name="Mahan K.M."/>
        </authorList>
    </citation>
    <scope>NUCLEOTIDE SEQUENCE</scope>
    <source>
        <strain evidence="6">UTEX B ZZ1240</strain>
    </source>
</reference>
<comment type="caution">
    <text evidence="6">The sequence shown here is derived from an EMBL/GenBank/DDBJ whole genome shotgun (WGS) entry which is preliminary data.</text>
</comment>
<dbReference type="InterPro" id="IPR016024">
    <property type="entry name" value="ARM-type_fold"/>
</dbReference>
<dbReference type="PANTHER" id="PTHR16056">
    <property type="entry name" value="REGULATOR OF MICROTUBULE DYNAMICS PROTEIN"/>
    <property type="match status" value="1"/>
</dbReference>
<comment type="subcellular location">
    <subcellularLocation>
        <location evidence="1">Nucleus</location>
    </subcellularLocation>
</comment>
<feature type="compositionally biased region" description="Basic residues" evidence="4">
    <location>
        <begin position="23"/>
        <end position="32"/>
    </location>
</feature>
<keyword evidence="7" id="KW-1185">Reference proteome</keyword>
<dbReference type="Proteomes" id="UP000664859">
    <property type="component" value="Unassembled WGS sequence"/>
</dbReference>
<dbReference type="PANTHER" id="PTHR16056:SF2">
    <property type="entry name" value="TESTIS-EXPRESSED PROTEIN 10"/>
    <property type="match status" value="1"/>
</dbReference>
<proteinExistence type="inferred from homology"/>
<dbReference type="EMBL" id="JAFCMP010000357">
    <property type="protein sequence ID" value="KAG5180862.1"/>
    <property type="molecule type" value="Genomic_DNA"/>
</dbReference>
<dbReference type="OrthoDB" id="49330at2759"/>
<dbReference type="SUPFAM" id="SSF48371">
    <property type="entry name" value="ARM repeat"/>
    <property type="match status" value="1"/>
</dbReference>
<evidence type="ECO:0000313" key="6">
    <source>
        <dbReference type="EMBL" id="KAG5180862.1"/>
    </source>
</evidence>
<sequence length="949" mass="95254">MVKSKGFLQKASKSKSTADFKHLKSKVGKKAAKPLSHTDTSFKSKKLFVAKQSILADKEEGEPTSARGHTLSELQIQLKHYATATKKDALLGLRSLLARHPGIAQQRFAALSEGALDCLKCEEGSVRSLLLEYMYELLRDVSTSTLAPFGDIMLAYTISAITQLDRGVRKDGLSMLALLLARCPALVAARAHKLWPIYPPLLASDPAGKKQTIRSSATASLVALLQATTQNGKGSPAPGAAAAAAPELVWQARSSQNAVLLLRAFAPVPATLGSQVGDAGDAQSAALLGVLPEVLDRLLEVWVDASGLAEAAAGGGSGSSGIASAASDPAQLQLVADAALLLLRHPAVTAAAADAQDSSSTGSAAAAAVATFHAWLERQYFPAAMAAFPLRAEGSAAAAAAAALNTTLCELTVAAGSSAHTPAAVAYMRDMLERGGGGGGSAPAAAGGLKRLLTVLRAVLLQQQQRAAPGAARDARAPLLQAFGGYCEGLHGGKEAKAACAQFVCELVRTELNAARPGAAAAAAVASTVTGATMAQLCGWLRALPPLLPAWCASRAALAGDVLATLLEVARRTPPTPAATDDGAGHEEQQRRAAAAATAQLCAWLPSALRPTYAAGALLALPPRSQRTAAALLHHLPLSAAAAAALLPVLSATCGDPATPAATRSLLLEAAHHHRRVLTPSVYLTFLMGVLLGADVGADSGGGSASSAGAGGASRKCSAPGFATPADASPAESGAEAAWGAATARDAIAADVCLRLSDVASAARGAAVLAALVPQLSALLGGAYAGSGNSGGGGSSARGLRIAAAVALALLHATPPDARDAALLPLLPRFTAAAAALLGRGEAAAAPIHAPIAQLVRVRPSLLAALAEAAAAQAAAAAAAGNARSVEPLMLALQELVRRDTAAARAAGQGLVLAVSQLAECLRGSPVAALAQQLQADLELAVAAEGDVN</sequence>
<gene>
    <name evidence="6" type="ORF">JKP88DRAFT_349424</name>
</gene>
<feature type="region of interest" description="Disordered" evidence="4">
    <location>
        <begin position="1"/>
        <end position="38"/>
    </location>
</feature>
<evidence type="ECO:0000256" key="1">
    <source>
        <dbReference type="ARBA" id="ARBA00004123"/>
    </source>
</evidence>